<dbReference type="RefSeq" id="WP_318797953.1">
    <property type="nucleotide sequence ID" value="NZ_JARUJP010000009.1"/>
</dbReference>
<dbReference type="EMBL" id="JARUJP010000009">
    <property type="protein sequence ID" value="MDW8801337.1"/>
    <property type="molecule type" value="Genomic_DNA"/>
</dbReference>
<comment type="caution">
    <text evidence="1">The sequence shown here is derived from an EMBL/GenBank/DDBJ whole genome shotgun (WGS) entry which is preliminary data.</text>
</comment>
<protein>
    <submittedName>
        <fullName evidence="1">Uncharacterized protein</fullName>
    </submittedName>
</protein>
<organism evidence="1 2">
    <name type="scientific">Clostridium tanneri</name>
    <dbReference type="NCBI Taxonomy" id="3037988"/>
    <lineage>
        <taxon>Bacteria</taxon>
        <taxon>Bacillati</taxon>
        <taxon>Bacillota</taxon>
        <taxon>Clostridia</taxon>
        <taxon>Eubacteriales</taxon>
        <taxon>Clostridiaceae</taxon>
        <taxon>Clostridium</taxon>
    </lineage>
</organism>
<dbReference type="Proteomes" id="UP001281656">
    <property type="component" value="Unassembled WGS sequence"/>
</dbReference>
<gene>
    <name evidence="1" type="ORF">P8V03_09235</name>
</gene>
<proteinExistence type="predicted"/>
<evidence type="ECO:0000313" key="2">
    <source>
        <dbReference type="Proteomes" id="UP001281656"/>
    </source>
</evidence>
<keyword evidence="2" id="KW-1185">Reference proteome</keyword>
<accession>A0ABU4JT55</accession>
<sequence length="807" mass="94293">MGREIIVNGRAYSEDDLKKATLDSIIKICKELKMSFPEYGHLLYKRNVLIEKIFQIADCNSEDVNNKGIVNQSIDYEEEKSLVDIDLGEDTTKEKIDFSEEKSIFSLEELFKRSFREEKNNDAQDCYIEENENIVEDKETQAEIECQFEDKILQDLPKDSDSRSYNFEDLKALDYRSLADICSSLQLIKEETDDSYYGYDRSELAMMILDCQGKAYDEIEVRKYYDEYYDEFEKETLLEKVEERKSSHEKYNNSTDSLSQKIGYDGELYVSFTSTSILLKVEIRKEGKFIYYNIPNVIYVEDIYLDEVDVLFGEDLQNVLKDKLLKGTFIVNFDKWLQELGNNEENSEEISTIERQKVLKAFFNKLISKINNDLNIAISSLYILTKNNSIAKKILDECDLKCKSVGSLELDDISAIIYEMSTTDKKAGSNKYLGINLEENKCELVEYSSNMKEGEFSYILTIDKKILEQSFVLSINRLAEKIACYMKYKLANSFNDESSLFLECEKIFRKIDNNEPLEHINKELNLHFEKAQLLFPTDFNQLELDEDYYRIRNNYYILKLAALNIMNGTEGTIKLELYRRENQSLLVYEKEILIKSEEIKRIIAGEMYLGIKSILHDYNEKVILVGEEFLVQAVREVVKEFIPGNMVKSSSVYDCIEAAKEYSKEVIKGTIEAVVTNHRENIKYIVSTKNFKGEEVILIDEEKNINYVMKNMMTNEVEFYLKSGCDNLEVVSNYIFRNKQYTRREETSLEKYIELFGIDNIANISKNTNKFIIKLNENKTELFVLSVQNRDDVEYIGDLEIFHISES</sequence>
<evidence type="ECO:0000313" key="1">
    <source>
        <dbReference type="EMBL" id="MDW8801337.1"/>
    </source>
</evidence>
<reference evidence="1 2" key="1">
    <citation type="submission" date="2023-04" db="EMBL/GenBank/DDBJ databases">
        <title>Clostridium tannerae sp. nov., isolated from the fecal material of an alpaca.</title>
        <authorList>
            <person name="Miller S."/>
            <person name="Hendry M."/>
            <person name="King J."/>
            <person name="Sankaranarayanan K."/>
            <person name="Lawson P.A."/>
        </authorList>
    </citation>
    <scope>NUCLEOTIDE SEQUENCE [LARGE SCALE GENOMIC DNA]</scope>
    <source>
        <strain evidence="1 2">A1-XYC3</strain>
    </source>
</reference>
<name>A0ABU4JT55_9CLOT</name>